<dbReference type="Gene3D" id="2.30.30.40">
    <property type="entry name" value="SH3 Domains"/>
    <property type="match status" value="2"/>
</dbReference>
<reference evidence="7" key="2">
    <citation type="submission" date="2020-01" db="EMBL/GenBank/DDBJ databases">
        <authorList>
            <person name="Campanaro S."/>
        </authorList>
    </citation>
    <scope>NUCLEOTIDE SEQUENCE</scope>
    <source>
        <strain evidence="7">AS06rmzACSIP_7</strain>
    </source>
</reference>
<dbReference type="GO" id="GO:0008234">
    <property type="term" value="F:cysteine-type peptidase activity"/>
    <property type="evidence" value="ECO:0007669"/>
    <property type="project" value="UniProtKB-KW"/>
</dbReference>
<dbReference type="Proteomes" id="UP000777265">
    <property type="component" value="Unassembled WGS sequence"/>
</dbReference>
<sequence length="336" mass="37426">MAATGSNVRNQYLVVINPMANIRKEPVDAPPAYIHDNLQETQVLYNEVLVQRGENRGWYRVEAPEQRDFTRDRLWQGYSGWIRKQDVLPVDALPTNNVVVVAGTARVLEKPSFGAGSMITLSIGTRLKDTGVQQGSCCRVDLPDGRAGWVRKKSVRTIGRRVREDRIRQNIVRTASLFLNVPYLWGGRSMHMPEPAADCRQPGGSGDQRRTAGSSTPGCAVTGVDCSGLTNLVYRANNIDIPRNAHAQWMMAQKIPPDRMRDGDLIFVSAQGDFHSINHVMIYTGGDTFVEALETGSFVRTTTFRERFGKTLSELVAQDLIIENKKIYCGKANFSP</sequence>
<protein>
    <submittedName>
        <fullName evidence="7">C40 family peptidase</fullName>
    </submittedName>
</protein>
<keyword evidence="4" id="KW-0788">Thiol protease</keyword>
<evidence type="ECO:0000256" key="3">
    <source>
        <dbReference type="ARBA" id="ARBA00022801"/>
    </source>
</evidence>
<organism evidence="7 8">
    <name type="scientific">Syntrophorhabdus aromaticivorans</name>
    <dbReference type="NCBI Taxonomy" id="328301"/>
    <lineage>
        <taxon>Bacteria</taxon>
        <taxon>Pseudomonadati</taxon>
        <taxon>Thermodesulfobacteriota</taxon>
        <taxon>Syntrophorhabdia</taxon>
        <taxon>Syntrophorhabdales</taxon>
        <taxon>Syntrophorhabdaceae</taxon>
        <taxon>Syntrophorhabdus</taxon>
    </lineage>
</organism>
<evidence type="ECO:0000256" key="1">
    <source>
        <dbReference type="ARBA" id="ARBA00007074"/>
    </source>
</evidence>
<name>A0A971M5D0_9BACT</name>
<reference evidence="7" key="1">
    <citation type="journal article" date="2020" name="Biotechnol. Biofuels">
        <title>New insights from the biogas microbiome by comprehensive genome-resolved metagenomics of nearly 1600 species originating from multiple anaerobic digesters.</title>
        <authorList>
            <person name="Campanaro S."/>
            <person name="Treu L."/>
            <person name="Rodriguez-R L.M."/>
            <person name="Kovalovszki A."/>
            <person name="Ziels R.M."/>
            <person name="Maus I."/>
            <person name="Zhu X."/>
            <person name="Kougias P.G."/>
            <person name="Basile A."/>
            <person name="Luo G."/>
            <person name="Schluter A."/>
            <person name="Konstantinidis K.T."/>
            <person name="Angelidaki I."/>
        </authorList>
    </citation>
    <scope>NUCLEOTIDE SEQUENCE</scope>
    <source>
        <strain evidence="7">AS06rmzACSIP_7</strain>
    </source>
</reference>
<dbReference type="PANTHER" id="PTHR47053">
    <property type="entry name" value="MUREIN DD-ENDOPEPTIDASE MEPH-RELATED"/>
    <property type="match status" value="1"/>
</dbReference>
<evidence type="ECO:0000259" key="6">
    <source>
        <dbReference type="PROSITE" id="PS51935"/>
    </source>
</evidence>
<evidence type="ECO:0000313" key="8">
    <source>
        <dbReference type="Proteomes" id="UP000777265"/>
    </source>
</evidence>
<proteinExistence type="inferred from homology"/>
<dbReference type="EMBL" id="JAAYEE010000132">
    <property type="protein sequence ID" value="NLW35441.1"/>
    <property type="molecule type" value="Genomic_DNA"/>
</dbReference>
<gene>
    <name evidence="7" type="ORF">GXY80_08175</name>
</gene>
<dbReference type="InterPro" id="IPR000064">
    <property type="entry name" value="NLP_P60_dom"/>
</dbReference>
<comment type="caution">
    <text evidence="7">The sequence shown here is derived from an EMBL/GenBank/DDBJ whole genome shotgun (WGS) entry which is preliminary data.</text>
</comment>
<accession>A0A971M5D0</accession>
<evidence type="ECO:0000256" key="4">
    <source>
        <dbReference type="ARBA" id="ARBA00022807"/>
    </source>
</evidence>
<dbReference type="Pfam" id="PF00877">
    <property type="entry name" value="NLPC_P60"/>
    <property type="match status" value="1"/>
</dbReference>
<dbReference type="PANTHER" id="PTHR47053:SF1">
    <property type="entry name" value="MUREIN DD-ENDOPEPTIDASE MEPH-RELATED"/>
    <property type="match status" value="1"/>
</dbReference>
<keyword evidence="3" id="KW-0378">Hydrolase</keyword>
<evidence type="ECO:0000256" key="2">
    <source>
        <dbReference type="ARBA" id="ARBA00022670"/>
    </source>
</evidence>
<dbReference type="GO" id="GO:0006508">
    <property type="term" value="P:proteolysis"/>
    <property type="evidence" value="ECO:0007669"/>
    <property type="project" value="UniProtKB-KW"/>
</dbReference>
<dbReference type="SUPFAM" id="SSF54001">
    <property type="entry name" value="Cysteine proteinases"/>
    <property type="match status" value="1"/>
</dbReference>
<feature type="region of interest" description="Disordered" evidence="5">
    <location>
        <begin position="195"/>
        <end position="217"/>
    </location>
</feature>
<dbReference type="InterPro" id="IPR038765">
    <property type="entry name" value="Papain-like_cys_pep_sf"/>
</dbReference>
<dbReference type="AlphaFoldDB" id="A0A971M5D0"/>
<keyword evidence="2" id="KW-0645">Protease</keyword>
<evidence type="ECO:0000256" key="5">
    <source>
        <dbReference type="SAM" id="MobiDB-lite"/>
    </source>
</evidence>
<dbReference type="InterPro" id="IPR051202">
    <property type="entry name" value="Peptidase_C40"/>
</dbReference>
<feature type="domain" description="NlpC/P60" evidence="6">
    <location>
        <begin position="165"/>
        <end position="320"/>
    </location>
</feature>
<dbReference type="Gene3D" id="3.90.1720.10">
    <property type="entry name" value="endopeptidase domain like (from Nostoc punctiforme)"/>
    <property type="match status" value="1"/>
</dbReference>
<comment type="similarity">
    <text evidence="1">Belongs to the peptidase C40 family.</text>
</comment>
<dbReference type="PROSITE" id="PS51935">
    <property type="entry name" value="NLPC_P60"/>
    <property type="match status" value="1"/>
</dbReference>
<evidence type="ECO:0000313" key="7">
    <source>
        <dbReference type="EMBL" id="NLW35441.1"/>
    </source>
</evidence>